<dbReference type="InterPro" id="IPR027417">
    <property type="entry name" value="P-loop_NTPase"/>
</dbReference>
<protein>
    <submittedName>
        <fullName evidence="3">AAA family ATPase</fullName>
    </submittedName>
</protein>
<dbReference type="Proteomes" id="UP000661280">
    <property type="component" value="Chromosome 7"/>
</dbReference>
<dbReference type="InterPro" id="IPR041677">
    <property type="entry name" value="DNA2/NAM7_AAA_11"/>
</dbReference>
<reference evidence="4" key="2">
    <citation type="submission" date="2016-02" db="EMBL/GenBank/DDBJ databases">
        <title>Genome sequencing of Aspergillus luchuensis NBRC 4314.</title>
        <authorList>
            <person name="Yamada O."/>
        </authorList>
    </citation>
    <scope>NUCLEOTIDE SEQUENCE [LARGE SCALE GENOMIC DNA]</scope>
    <source>
        <strain evidence="4">RIB 2604</strain>
    </source>
</reference>
<dbReference type="PANTHER" id="PTHR10887:SF341">
    <property type="entry name" value="NFX1-TYPE ZINC FINGER-CONTAINING PROTEIN 1"/>
    <property type="match status" value="1"/>
</dbReference>
<organism evidence="3 4">
    <name type="scientific">Aspergillus kawachii</name>
    <name type="common">White koji mold</name>
    <name type="synonym">Aspergillus awamori var. kawachi</name>
    <dbReference type="NCBI Taxonomy" id="1069201"/>
    <lineage>
        <taxon>Eukaryota</taxon>
        <taxon>Fungi</taxon>
        <taxon>Dikarya</taxon>
        <taxon>Ascomycota</taxon>
        <taxon>Pezizomycotina</taxon>
        <taxon>Eurotiomycetes</taxon>
        <taxon>Eurotiomycetidae</taxon>
        <taxon>Eurotiales</taxon>
        <taxon>Aspergillaceae</taxon>
        <taxon>Aspergillus</taxon>
        <taxon>Aspergillus subgen. Circumdati</taxon>
    </lineage>
</organism>
<dbReference type="EMBL" id="BCWF01000009">
    <property type="protein sequence ID" value="GAT20993.1"/>
    <property type="molecule type" value="Genomic_DNA"/>
</dbReference>
<dbReference type="OrthoDB" id="2423195at2759"/>
<name>A0A146F5H0_ASPKA</name>
<evidence type="ECO:0000313" key="5">
    <source>
        <dbReference type="Proteomes" id="UP000661280"/>
    </source>
</evidence>
<reference evidence="3 4" key="1">
    <citation type="journal article" date="2016" name="DNA Res.">
        <title>Genome sequence of Aspergillus luchuensis NBRC 4314.</title>
        <authorList>
            <person name="Yamada O."/>
            <person name="Machida M."/>
            <person name="Hosoyama A."/>
            <person name="Goto M."/>
            <person name="Takahashi T."/>
            <person name="Futagami T."/>
            <person name="Yamagata Y."/>
            <person name="Takeuchi M."/>
            <person name="Kobayashi T."/>
            <person name="Koike H."/>
            <person name="Abe K."/>
            <person name="Asai K."/>
            <person name="Arita M."/>
            <person name="Fujita N."/>
            <person name="Fukuda K."/>
            <person name="Higa K."/>
            <person name="Horikawa H."/>
            <person name="Ishikawa T."/>
            <person name="Jinno K."/>
            <person name="Kato Y."/>
            <person name="Kirimura K."/>
            <person name="Mizutani O."/>
            <person name="Nakasone K."/>
            <person name="Sano M."/>
            <person name="Shiraishi Y."/>
            <person name="Tsukahara M."/>
            <person name="Gomi K."/>
        </authorList>
    </citation>
    <scope>NUCLEOTIDE SEQUENCE [LARGE SCALE GENOMIC DNA]</scope>
    <source>
        <strain evidence="3 4">RIB 2604</strain>
    </source>
</reference>
<dbReference type="GO" id="GO:0031380">
    <property type="term" value="C:nuclear RNA-directed RNA polymerase complex"/>
    <property type="evidence" value="ECO:0007669"/>
    <property type="project" value="TreeGrafter"/>
</dbReference>
<dbReference type="RefSeq" id="XP_041547951.1">
    <property type="nucleotide sequence ID" value="XM_041683718.1"/>
</dbReference>
<evidence type="ECO:0000313" key="4">
    <source>
        <dbReference type="Proteomes" id="UP000075230"/>
    </source>
</evidence>
<keyword evidence="5" id="KW-1185">Reference proteome</keyword>
<feature type="domain" description="DNA2/NAM7 helicase helicase" evidence="1">
    <location>
        <begin position="462"/>
        <end position="780"/>
    </location>
</feature>
<evidence type="ECO:0000259" key="1">
    <source>
        <dbReference type="Pfam" id="PF13086"/>
    </source>
</evidence>
<gene>
    <name evidence="2" type="ORF">AKAW2_71067A</name>
    <name evidence="3" type="ORF">RIB2604_00900130</name>
</gene>
<dbReference type="Gene3D" id="3.40.50.300">
    <property type="entry name" value="P-loop containing nucleotide triphosphate hydrolases"/>
    <property type="match status" value="1"/>
</dbReference>
<proteinExistence type="predicted"/>
<sequence>MATRSDKLSRHLVLLEKGKRQVTKPGDAKLLLGALCGQDNHLRCIERVIASPALSDSLQNSFRLDLSPDFINSSVAPFLSYIQHPSIEDFGSGQFLRQIFSSIIEPPTFWNAFVQLHSQKKLNDQADRGFAWLLLRLISTQGCSSEIISTAHQISQSRTFLVSPSLEVRTIGYRIDAILKTLATRVDGKDDFRPGGRHDNAFECFRDISILPTPDEIASTKRPFYRRMDDIYQVPVDERSVAHYDNQFRLLREDMLAELKSDIQLARGQRKGRRSALTIHGLQFMGIGCGEEENRRRACSVQFECTKGIPRLSHLPKAERKQLLSDTPNFLKHQTFGCLLDKIEIVGFASLDRGSSDLTDDVPTLALSVSGDAALHRVLACAKMGFQFTFLVVNTPIFAYEPILQRLQSVMEYPLSNILLAPAPSPERLTLDENLETIVEQIRDSEGQSLHRIVDTTKKISLDKSQLQSLLDCLQQSISTIQGPPGTGKSFLGALIAKILHDQTSKTLMIICYTNHALDQFLEDLLDIGIPTTSMVRLGSKSTPRTKELGLFEQSRGTLGVDSWSFVSQKREELEEAVKELQSYSAEYSRDSISKDDMLEYLEFSEDSTFFDAFTVPEEPTGMQRIGRRGKSAGKYYLWDAWRHGRDPGTFRDLISPQHAYIWTMAFSRRRELMETWQRNILFEKSTKLVELVRRCNVLSKNLDEYFYYKRHCAVLENKRIVACTTNAAARYAPALRVAKPDVVIVEEAGEILESHILTAMTMDTQQLVLIGDHKQLRPKINNYNLSVEKGDRPGPQPLPL</sequence>
<dbReference type="SUPFAM" id="SSF52540">
    <property type="entry name" value="P-loop containing nucleoside triphosphate hydrolases"/>
    <property type="match status" value="1"/>
</dbReference>
<evidence type="ECO:0000313" key="3">
    <source>
        <dbReference type="EMBL" id="GAT20993.1"/>
    </source>
</evidence>
<evidence type="ECO:0000313" key="2">
    <source>
        <dbReference type="EMBL" id="BCS04189.1"/>
    </source>
</evidence>
<dbReference type="GO" id="GO:0031048">
    <property type="term" value="P:regulatory ncRNA-mediated heterochromatin formation"/>
    <property type="evidence" value="ECO:0007669"/>
    <property type="project" value="TreeGrafter"/>
</dbReference>
<dbReference type="Proteomes" id="UP000075230">
    <property type="component" value="Unassembled WGS sequence"/>
</dbReference>
<dbReference type="VEuPathDB" id="FungiDB:ASPFODRAFT_146329"/>
<dbReference type="EMBL" id="AP024431">
    <property type="protein sequence ID" value="BCS04189.1"/>
    <property type="molecule type" value="Genomic_DNA"/>
</dbReference>
<dbReference type="PANTHER" id="PTHR10887">
    <property type="entry name" value="DNA2/NAM7 HELICASE FAMILY"/>
    <property type="match status" value="1"/>
</dbReference>
<accession>A0A146F5H0</accession>
<dbReference type="InterPro" id="IPR045055">
    <property type="entry name" value="DNA2/NAM7-like"/>
</dbReference>
<dbReference type="GO" id="GO:0004386">
    <property type="term" value="F:helicase activity"/>
    <property type="evidence" value="ECO:0007669"/>
    <property type="project" value="InterPro"/>
</dbReference>
<dbReference type="Pfam" id="PF13086">
    <property type="entry name" value="AAA_11"/>
    <property type="match status" value="1"/>
</dbReference>
<reference evidence="2" key="4">
    <citation type="submission" date="2021-02" db="EMBL/GenBank/DDBJ databases">
        <title>Aspergillus luchuensis mut. kawachii IFO 4304 genome sequence.</title>
        <authorList>
            <person name="Mori K."/>
            <person name="Kadooka C."/>
            <person name="Goto M."/>
            <person name="Futagami T."/>
        </authorList>
    </citation>
    <scope>NUCLEOTIDE SEQUENCE</scope>
    <source>
        <strain evidence="2">IFO 4308</strain>
    </source>
</reference>
<dbReference type="GeneID" id="64965510"/>
<dbReference type="AlphaFoldDB" id="A0A146F5H0"/>
<reference evidence="2" key="3">
    <citation type="submission" date="2021-01" db="EMBL/GenBank/DDBJ databases">
        <authorList>
            <consortium name="Aspergillus luchuensis mut. kawachii IFO 4304 genome sequencing consortium"/>
            <person name="Kazuki M."/>
            <person name="Futagami T."/>
        </authorList>
    </citation>
    <scope>NUCLEOTIDE SEQUENCE</scope>
    <source>
        <strain evidence="2">IFO 4308</strain>
    </source>
</reference>
<dbReference type="KEGG" id="aluc:AKAW2_71067A"/>